<dbReference type="Gene3D" id="3.40.50.620">
    <property type="entry name" value="HUPs"/>
    <property type="match status" value="1"/>
</dbReference>
<dbReference type="InterPro" id="IPR051599">
    <property type="entry name" value="Cell_Envelope_Assoc"/>
</dbReference>
<dbReference type="EMBL" id="FQUU01000003">
    <property type="protein sequence ID" value="SHE74526.1"/>
    <property type="molecule type" value="Genomic_DNA"/>
</dbReference>
<dbReference type="AlphaFoldDB" id="A0A1M4VZY5"/>
<dbReference type="Pfam" id="PF02698">
    <property type="entry name" value="DUF218"/>
    <property type="match status" value="1"/>
</dbReference>
<proteinExistence type="predicted"/>
<keyword evidence="1" id="KW-1133">Transmembrane helix</keyword>
<keyword evidence="1" id="KW-0472">Membrane</keyword>
<accession>A0A1M4VZY5</accession>
<dbReference type="CDD" id="cd06259">
    <property type="entry name" value="YdcF-like"/>
    <property type="match status" value="1"/>
</dbReference>
<evidence type="ECO:0000259" key="2">
    <source>
        <dbReference type="Pfam" id="PF02698"/>
    </source>
</evidence>
<dbReference type="GO" id="GO:0043164">
    <property type="term" value="P:Gram-negative-bacterium-type cell wall biogenesis"/>
    <property type="evidence" value="ECO:0007669"/>
    <property type="project" value="TreeGrafter"/>
</dbReference>
<organism evidence="3 4">
    <name type="scientific">Flavisolibacter ginsengisoli DSM 18119</name>
    <dbReference type="NCBI Taxonomy" id="1121884"/>
    <lineage>
        <taxon>Bacteria</taxon>
        <taxon>Pseudomonadati</taxon>
        <taxon>Bacteroidota</taxon>
        <taxon>Chitinophagia</taxon>
        <taxon>Chitinophagales</taxon>
        <taxon>Chitinophagaceae</taxon>
        <taxon>Flavisolibacter</taxon>
    </lineage>
</organism>
<dbReference type="PANTHER" id="PTHR30336:SF4">
    <property type="entry name" value="ENVELOPE BIOGENESIS FACTOR ELYC"/>
    <property type="match status" value="1"/>
</dbReference>
<dbReference type="Proteomes" id="UP000184048">
    <property type="component" value="Unassembled WGS sequence"/>
</dbReference>
<dbReference type="PANTHER" id="PTHR30336">
    <property type="entry name" value="INNER MEMBRANE PROTEIN, PROBABLE PERMEASE"/>
    <property type="match status" value="1"/>
</dbReference>
<dbReference type="InterPro" id="IPR014729">
    <property type="entry name" value="Rossmann-like_a/b/a_fold"/>
</dbReference>
<reference evidence="3 4" key="1">
    <citation type="submission" date="2016-11" db="EMBL/GenBank/DDBJ databases">
        <authorList>
            <person name="Jaros S."/>
            <person name="Januszkiewicz K."/>
            <person name="Wedrychowicz H."/>
        </authorList>
    </citation>
    <scope>NUCLEOTIDE SEQUENCE [LARGE SCALE GENOMIC DNA]</scope>
    <source>
        <strain evidence="3 4">DSM 18119</strain>
    </source>
</reference>
<dbReference type="OrthoDB" id="9782395at2"/>
<feature type="transmembrane region" description="Helical" evidence="1">
    <location>
        <begin position="6"/>
        <end position="27"/>
    </location>
</feature>
<evidence type="ECO:0000313" key="3">
    <source>
        <dbReference type="EMBL" id="SHE74526.1"/>
    </source>
</evidence>
<sequence length="253" mass="28669">MFVLLKVLLFFLRPIVWIVTLFVFALFQSNVKRKQNLLRIAVLLMVFFTNPFIIREVLNYYQEKAFIPAPNTRYSVGILLGGFISYNKKDDKGYFNAASDRFIQTALLYKKGNIDQIIVAAGNGYITKHNFKEANFIKENLVTLGIPAEKILTDSTSRNTLENAVNSKVIIDAEGLKGPFLLISSAMHLPRAKLVFEKQNINVIPYPCDFDSKNIGNNFIEDYVLPSSLALNKWENLIKEIAGITVYKMTGKG</sequence>
<keyword evidence="4" id="KW-1185">Reference proteome</keyword>
<protein>
    <submittedName>
        <fullName evidence="3">Uncharacterized SAM-binding protein YcdF, DUF218 family</fullName>
    </submittedName>
</protein>
<keyword evidence="1" id="KW-0812">Transmembrane</keyword>
<dbReference type="InterPro" id="IPR003848">
    <property type="entry name" value="DUF218"/>
</dbReference>
<dbReference type="GO" id="GO:0000270">
    <property type="term" value="P:peptidoglycan metabolic process"/>
    <property type="evidence" value="ECO:0007669"/>
    <property type="project" value="TreeGrafter"/>
</dbReference>
<gene>
    <name evidence="3" type="ORF">SAMN02745131_01035</name>
</gene>
<dbReference type="GO" id="GO:0005886">
    <property type="term" value="C:plasma membrane"/>
    <property type="evidence" value="ECO:0007669"/>
    <property type="project" value="TreeGrafter"/>
</dbReference>
<evidence type="ECO:0000256" key="1">
    <source>
        <dbReference type="SAM" id="Phobius"/>
    </source>
</evidence>
<name>A0A1M4VZY5_9BACT</name>
<feature type="domain" description="DUF218" evidence="2">
    <location>
        <begin position="78"/>
        <end position="243"/>
    </location>
</feature>
<feature type="transmembrane region" description="Helical" evidence="1">
    <location>
        <begin position="36"/>
        <end position="54"/>
    </location>
</feature>
<evidence type="ECO:0000313" key="4">
    <source>
        <dbReference type="Proteomes" id="UP000184048"/>
    </source>
</evidence>